<organism evidence="3 4">
    <name type="scientific">Mycolicibacterium mucogenicum</name>
    <name type="common">Mycobacterium mucogenicum</name>
    <dbReference type="NCBI Taxonomy" id="56689"/>
    <lineage>
        <taxon>Bacteria</taxon>
        <taxon>Bacillati</taxon>
        <taxon>Actinomycetota</taxon>
        <taxon>Actinomycetes</taxon>
        <taxon>Mycobacteriales</taxon>
        <taxon>Mycobacteriaceae</taxon>
        <taxon>Mycolicibacterium</taxon>
    </lineage>
</organism>
<name>A0A4V3AVG0_MYCMU</name>
<dbReference type="Proteomes" id="UP000294929">
    <property type="component" value="Unassembled WGS sequence"/>
</dbReference>
<keyword evidence="2" id="KW-0732">Signal</keyword>
<gene>
    <name evidence="3" type="ORF">EUA03_23135</name>
</gene>
<evidence type="ECO:0000256" key="2">
    <source>
        <dbReference type="SAM" id="SignalP"/>
    </source>
</evidence>
<accession>A0A4V3AVG0</accession>
<sequence>MTSRMFGLLAAGAGVVAVALVGANPSADTSLAIQPSPACFPWEWNCGPGGFSTPADDGIPGDNAAEGGIPAPAVVPNVDGSLSPPGMPGDV</sequence>
<dbReference type="RefSeq" id="WP_133428043.1">
    <property type="nucleotide sequence ID" value="NZ_JAPMJT010000006.1"/>
</dbReference>
<feature type="region of interest" description="Disordered" evidence="1">
    <location>
        <begin position="51"/>
        <end position="91"/>
    </location>
</feature>
<protein>
    <submittedName>
        <fullName evidence="3">Uncharacterized protein</fullName>
    </submittedName>
</protein>
<reference evidence="3 4" key="1">
    <citation type="submission" date="2019-01" db="EMBL/GenBank/DDBJ databases">
        <title>High-quality-draft genome sequences of five non-tuberculosis mycobacteriaceae isolated from a nosocomial environment.</title>
        <authorList>
            <person name="Tiago I."/>
            <person name="Alarico S."/>
            <person name="Pereira S.G."/>
            <person name="Coelho C."/>
            <person name="Maranha A."/>
            <person name="Empadinhas N."/>
        </authorList>
    </citation>
    <scope>NUCLEOTIDE SEQUENCE [LARGE SCALE GENOMIC DNA]</scope>
    <source>
        <strain evidence="3 4">24AIII</strain>
    </source>
</reference>
<evidence type="ECO:0000313" key="4">
    <source>
        <dbReference type="Proteomes" id="UP000294929"/>
    </source>
</evidence>
<evidence type="ECO:0000256" key="1">
    <source>
        <dbReference type="SAM" id="MobiDB-lite"/>
    </source>
</evidence>
<dbReference type="EMBL" id="SDLO01000026">
    <property type="protein sequence ID" value="TDK85234.1"/>
    <property type="molecule type" value="Genomic_DNA"/>
</dbReference>
<feature type="chain" id="PRO_5038903981" evidence="2">
    <location>
        <begin position="20"/>
        <end position="91"/>
    </location>
</feature>
<feature type="signal peptide" evidence="2">
    <location>
        <begin position="1"/>
        <end position="19"/>
    </location>
</feature>
<proteinExistence type="predicted"/>
<evidence type="ECO:0000313" key="3">
    <source>
        <dbReference type="EMBL" id="TDK85234.1"/>
    </source>
</evidence>
<dbReference type="AlphaFoldDB" id="A0A4V3AVG0"/>
<comment type="caution">
    <text evidence="3">The sequence shown here is derived from an EMBL/GenBank/DDBJ whole genome shotgun (WGS) entry which is preliminary data.</text>
</comment>